<dbReference type="InterPro" id="IPR040256">
    <property type="entry name" value="At4g02000-like"/>
</dbReference>
<dbReference type="Pfam" id="PF14111">
    <property type="entry name" value="DUF4283"/>
    <property type="match status" value="1"/>
</dbReference>
<proteinExistence type="predicted"/>
<dbReference type="Proteomes" id="UP001459277">
    <property type="component" value="Unassembled WGS sequence"/>
</dbReference>
<evidence type="ECO:0000259" key="2">
    <source>
        <dbReference type="Pfam" id="PF14111"/>
    </source>
</evidence>
<evidence type="ECO:0000256" key="1">
    <source>
        <dbReference type="SAM" id="MobiDB-lite"/>
    </source>
</evidence>
<feature type="compositionally biased region" description="Polar residues" evidence="1">
    <location>
        <begin position="257"/>
        <end position="268"/>
    </location>
</feature>
<evidence type="ECO:0000313" key="3">
    <source>
        <dbReference type="EMBL" id="KAK9992304.1"/>
    </source>
</evidence>
<keyword evidence="4" id="KW-1185">Reference proteome</keyword>
<feature type="compositionally biased region" description="Polar residues" evidence="1">
    <location>
        <begin position="221"/>
        <end position="230"/>
    </location>
</feature>
<accession>A0AAW2C255</accession>
<comment type="caution">
    <text evidence="3">The sequence shown here is derived from an EMBL/GenBank/DDBJ whole genome shotgun (WGS) entry which is preliminary data.</text>
</comment>
<sequence length="299" mass="32931">MWSRFSLSEEEEFGAEVSKQNDKEIHRLAGRFFTKRVMNMEAIGRTFKPLRKLIGELKIRDLGDNILVFDFEDGLDLERVLDLEPWMYDKHMVVFERATEIEAIPMLEFNKATFSVQIHNVPEKSLTQATGEAVGSTIGRVIEVADPEDDGSGNEFLRVRVAMDISKPLPQCRKLWSEGKQVGWWALDTNASLIFVSSAAESHIGKGIVNYGFGVKPGSKADSSQSQSEEVSGKSMKAVGSGKDASNETMLRDIGGSNLNFEGSSAETVPSMPKNVRQSFNATKVCAHVASPPTIPLGD</sequence>
<dbReference type="InterPro" id="IPR025558">
    <property type="entry name" value="DUF4283"/>
</dbReference>
<dbReference type="PANTHER" id="PTHR31286:SF62">
    <property type="entry name" value="ZINC FINGER, CCHC-TYPE-LIKE PROTEIN"/>
    <property type="match status" value="1"/>
</dbReference>
<dbReference type="EMBL" id="JAZDWU010000009">
    <property type="protein sequence ID" value="KAK9992304.1"/>
    <property type="molecule type" value="Genomic_DNA"/>
</dbReference>
<dbReference type="AlphaFoldDB" id="A0AAW2C255"/>
<feature type="region of interest" description="Disordered" evidence="1">
    <location>
        <begin position="219"/>
        <end position="272"/>
    </location>
</feature>
<evidence type="ECO:0000313" key="4">
    <source>
        <dbReference type="Proteomes" id="UP001459277"/>
    </source>
</evidence>
<organism evidence="3 4">
    <name type="scientific">Lithocarpus litseifolius</name>
    <dbReference type="NCBI Taxonomy" id="425828"/>
    <lineage>
        <taxon>Eukaryota</taxon>
        <taxon>Viridiplantae</taxon>
        <taxon>Streptophyta</taxon>
        <taxon>Embryophyta</taxon>
        <taxon>Tracheophyta</taxon>
        <taxon>Spermatophyta</taxon>
        <taxon>Magnoliopsida</taxon>
        <taxon>eudicotyledons</taxon>
        <taxon>Gunneridae</taxon>
        <taxon>Pentapetalae</taxon>
        <taxon>rosids</taxon>
        <taxon>fabids</taxon>
        <taxon>Fagales</taxon>
        <taxon>Fagaceae</taxon>
        <taxon>Lithocarpus</taxon>
    </lineage>
</organism>
<reference evidence="3 4" key="1">
    <citation type="submission" date="2024-01" db="EMBL/GenBank/DDBJ databases">
        <title>A telomere-to-telomere, gap-free genome of sweet tea (Lithocarpus litseifolius).</title>
        <authorList>
            <person name="Zhou J."/>
        </authorList>
    </citation>
    <scope>NUCLEOTIDE SEQUENCE [LARGE SCALE GENOMIC DNA]</scope>
    <source>
        <strain evidence="3">Zhou-2022a</strain>
        <tissue evidence="3">Leaf</tissue>
    </source>
</reference>
<feature type="domain" description="DUF4283" evidence="2">
    <location>
        <begin position="30"/>
        <end position="97"/>
    </location>
</feature>
<name>A0AAW2C255_9ROSI</name>
<dbReference type="PANTHER" id="PTHR31286">
    <property type="entry name" value="GLYCINE-RICH CELL WALL STRUCTURAL PROTEIN 1.8-LIKE"/>
    <property type="match status" value="1"/>
</dbReference>
<protein>
    <recommendedName>
        <fullName evidence="2">DUF4283 domain-containing protein</fullName>
    </recommendedName>
</protein>
<gene>
    <name evidence="3" type="ORF">SO802_027289</name>
</gene>